<reference evidence="3 4" key="1">
    <citation type="journal article" date="2015" name="Environ. Microbiol.">
        <title>Methane oxidation coupled to nitrate reduction under hypoxia by the Gammaproteobacterium Methylomonas denitrificans, sp. nov. type strain FJG1.</title>
        <authorList>
            <person name="Kits K.D."/>
            <person name="Klotz M.G."/>
            <person name="Stein L.Y."/>
        </authorList>
    </citation>
    <scope>NUCLEOTIDE SEQUENCE [LARGE SCALE GENOMIC DNA]</scope>
    <source>
        <strain evidence="3 4">FJG1</strain>
    </source>
</reference>
<dbReference type="EMBL" id="CP014476">
    <property type="protein sequence ID" value="AMK76964.1"/>
    <property type="molecule type" value="Genomic_DNA"/>
</dbReference>
<evidence type="ECO:0000259" key="2">
    <source>
        <dbReference type="Pfam" id="PF13648"/>
    </source>
</evidence>
<gene>
    <name evidence="3" type="ORF">JT25_010770</name>
</gene>
<accession>A0A126T5E6</accession>
<dbReference type="Pfam" id="PF13648">
    <property type="entry name" value="Lipocalin_4"/>
    <property type="match status" value="1"/>
</dbReference>
<evidence type="ECO:0000256" key="1">
    <source>
        <dbReference type="SAM" id="SignalP"/>
    </source>
</evidence>
<dbReference type="OrthoDB" id="5568720at2"/>
<keyword evidence="4" id="KW-1185">Reference proteome</keyword>
<dbReference type="Proteomes" id="UP000030512">
    <property type="component" value="Chromosome"/>
</dbReference>
<name>A0A126T5E6_9GAMM</name>
<protein>
    <recommendedName>
        <fullName evidence="2">Lipocalin-like domain-containing protein</fullName>
    </recommendedName>
</protein>
<feature type="signal peptide" evidence="1">
    <location>
        <begin position="1"/>
        <end position="22"/>
    </location>
</feature>
<feature type="domain" description="Lipocalin-like" evidence="2">
    <location>
        <begin position="33"/>
        <end position="108"/>
    </location>
</feature>
<proteinExistence type="predicted"/>
<dbReference type="RefSeq" id="WP_036276134.1">
    <property type="nucleotide sequence ID" value="NZ_CP014476.1"/>
</dbReference>
<dbReference type="InterPro" id="IPR024311">
    <property type="entry name" value="Lipocalin-like"/>
</dbReference>
<organism evidence="3 4">
    <name type="scientific">Methylomonas denitrificans</name>
    <dbReference type="NCBI Taxonomy" id="1538553"/>
    <lineage>
        <taxon>Bacteria</taxon>
        <taxon>Pseudomonadati</taxon>
        <taxon>Pseudomonadota</taxon>
        <taxon>Gammaproteobacteria</taxon>
        <taxon>Methylococcales</taxon>
        <taxon>Methylococcaceae</taxon>
        <taxon>Methylomonas</taxon>
    </lineage>
</organism>
<sequence>MKKIKLAAALLGLSVFSGLSFADVPLQSNEEVQGSWKLEYTKKSVTATETIKREDTWTFKDGKVTITHIPREGTFYDQSPVTYEIEGGKLKIAMLGRPDKFDVFALQEKTDKSMTLKGKFGDVYHFIKN</sequence>
<evidence type="ECO:0000313" key="3">
    <source>
        <dbReference type="EMBL" id="AMK76964.1"/>
    </source>
</evidence>
<feature type="chain" id="PRO_5007797753" description="Lipocalin-like domain-containing protein" evidence="1">
    <location>
        <begin position="23"/>
        <end position="129"/>
    </location>
</feature>
<dbReference type="AlphaFoldDB" id="A0A126T5E6"/>
<evidence type="ECO:0000313" key="4">
    <source>
        <dbReference type="Proteomes" id="UP000030512"/>
    </source>
</evidence>
<dbReference type="KEGG" id="mdn:JT25_010770"/>
<keyword evidence="1" id="KW-0732">Signal</keyword>